<gene>
    <name evidence="3" type="ORF">A2639_00645</name>
</gene>
<feature type="coiled-coil region" evidence="1">
    <location>
        <begin position="46"/>
        <end position="73"/>
    </location>
</feature>
<reference evidence="3 4" key="1">
    <citation type="journal article" date="2016" name="Nat. Commun.">
        <title>Thousands of microbial genomes shed light on interconnected biogeochemical processes in an aquifer system.</title>
        <authorList>
            <person name="Anantharaman K."/>
            <person name="Brown C.T."/>
            <person name="Hug L.A."/>
            <person name="Sharon I."/>
            <person name="Castelle C.J."/>
            <person name="Probst A.J."/>
            <person name="Thomas B.C."/>
            <person name="Singh A."/>
            <person name="Wilkins M.J."/>
            <person name="Karaoz U."/>
            <person name="Brodie E.L."/>
            <person name="Williams K.H."/>
            <person name="Hubbard S.S."/>
            <person name="Banfield J.F."/>
        </authorList>
    </citation>
    <scope>NUCLEOTIDE SEQUENCE [LARGE SCALE GENOMIC DNA]</scope>
</reference>
<feature type="transmembrane region" description="Helical" evidence="2">
    <location>
        <begin position="32"/>
        <end position="48"/>
    </location>
</feature>
<evidence type="ECO:0000256" key="1">
    <source>
        <dbReference type="SAM" id="Coils"/>
    </source>
</evidence>
<keyword evidence="2" id="KW-1133">Transmembrane helix</keyword>
<protein>
    <submittedName>
        <fullName evidence="3">Uncharacterized protein</fullName>
    </submittedName>
</protein>
<dbReference type="Proteomes" id="UP000178991">
    <property type="component" value="Unassembled WGS sequence"/>
</dbReference>
<dbReference type="AlphaFoldDB" id="A0A1G2HKB6"/>
<keyword evidence="2" id="KW-0812">Transmembrane</keyword>
<comment type="caution">
    <text evidence="3">The sequence shown here is derived from an EMBL/GenBank/DDBJ whole genome shotgun (WGS) entry which is preliminary data.</text>
</comment>
<name>A0A1G2HKB6_9BACT</name>
<dbReference type="EMBL" id="MHOL01000016">
    <property type="protein sequence ID" value="OGZ62661.1"/>
    <property type="molecule type" value="Genomic_DNA"/>
</dbReference>
<sequence length="77" mass="8967">MKSIKRIRILYWVSLIVFGWIIFIIYEGSGLLKLTAFGVVVILVEIISRREMAQAIKDEKEELEEELEEKRLKGVAD</sequence>
<evidence type="ECO:0000256" key="2">
    <source>
        <dbReference type="SAM" id="Phobius"/>
    </source>
</evidence>
<keyword evidence="2" id="KW-0472">Membrane</keyword>
<evidence type="ECO:0000313" key="4">
    <source>
        <dbReference type="Proteomes" id="UP000178991"/>
    </source>
</evidence>
<keyword evidence="1" id="KW-0175">Coiled coil</keyword>
<evidence type="ECO:0000313" key="3">
    <source>
        <dbReference type="EMBL" id="OGZ62661.1"/>
    </source>
</evidence>
<proteinExistence type="predicted"/>
<feature type="transmembrane region" description="Helical" evidence="2">
    <location>
        <begin position="9"/>
        <end position="26"/>
    </location>
</feature>
<accession>A0A1G2HKB6</accession>
<organism evidence="3 4">
    <name type="scientific">Candidatus Staskawiczbacteria bacterium RIFCSPHIGHO2_01_FULL_34_27</name>
    <dbReference type="NCBI Taxonomy" id="1802199"/>
    <lineage>
        <taxon>Bacteria</taxon>
        <taxon>Candidatus Staskawicziibacteriota</taxon>
    </lineage>
</organism>